<dbReference type="Pfam" id="PF02826">
    <property type="entry name" value="2-Hacid_dh_C"/>
    <property type="match status" value="1"/>
</dbReference>
<keyword evidence="2" id="KW-0520">NAD</keyword>
<comment type="caution">
    <text evidence="6">The sequence shown here is derived from an EMBL/GenBank/DDBJ whole genome shotgun (WGS) entry which is preliminary data.</text>
</comment>
<evidence type="ECO:0000256" key="2">
    <source>
        <dbReference type="ARBA" id="ARBA00023027"/>
    </source>
</evidence>
<reference evidence="6" key="1">
    <citation type="submission" date="2020-10" db="EMBL/GenBank/DDBJ databases">
        <authorList>
            <person name="Gilroy R."/>
        </authorList>
    </citation>
    <scope>NUCLEOTIDE SEQUENCE</scope>
    <source>
        <strain evidence="6">C6-149</strain>
    </source>
</reference>
<dbReference type="SUPFAM" id="SSF52283">
    <property type="entry name" value="Formate/glycerate dehydrogenase catalytic domain-like"/>
    <property type="match status" value="1"/>
</dbReference>
<dbReference type="PANTHER" id="PTHR43026:SF1">
    <property type="entry name" value="2-HYDROXYACID DEHYDROGENASE HOMOLOG 1-RELATED"/>
    <property type="match status" value="1"/>
</dbReference>
<dbReference type="GO" id="GO:0008720">
    <property type="term" value="F:D-lactate dehydrogenase (NAD+) activity"/>
    <property type="evidence" value="ECO:0007669"/>
    <property type="project" value="TreeGrafter"/>
</dbReference>
<evidence type="ECO:0000259" key="4">
    <source>
        <dbReference type="Pfam" id="PF00389"/>
    </source>
</evidence>
<reference evidence="6" key="2">
    <citation type="journal article" date="2021" name="PeerJ">
        <title>Extensive microbial diversity within the chicken gut microbiome revealed by metagenomics and culture.</title>
        <authorList>
            <person name="Gilroy R."/>
            <person name="Ravi A."/>
            <person name="Getino M."/>
            <person name="Pursley I."/>
            <person name="Horton D.L."/>
            <person name="Alikhan N.F."/>
            <person name="Baker D."/>
            <person name="Gharbi K."/>
            <person name="Hall N."/>
            <person name="Watson M."/>
            <person name="Adriaenssens E.M."/>
            <person name="Foster-Nyarko E."/>
            <person name="Jarju S."/>
            <person name="Secka A."/>
            <person name="Antonio M."/>
            <person name="Oren A."/>
            <person name="Chaudhuri R.R."/>
            <person name="La Ragione R."/>
            <person name="Hildebrand F."/>
            <person name="Pallen M.J."/>
        </authorList>
    </citation>
    <scope>NUCLEOTIDE SEQUENCE</scope>
    <source>
        <strain evidence="6">C6-149</strain>
    </source>
</reference>
<dbReference type="AlphaFoldDB" id="A0A9D9E7J9"/>
<sequence length="331" mass="37290">MFKITAYGVRKNEKEYFEKLNKYNYDLNLIEDLLTHDNINTAKGSDAVLLRGNCVGDETNLSKLNEWGIKYVFTRTVGLDHIDLNAIKKFDMKVARVPGYSPYAVAELSLTLGMILFRKVSLAITNTLKHNFKVDLNTFSNEIHSGVVGIIGTGKIVLTEAKLYKNMGVKVLGYDPYPTDYAKEIVEFTSLTELLQQSDIISLHVPYIKGENDNLIGKDELKLMKDNAVLVNTARSEVVDYKSVYDALVNHKIYGLATDVLPNEREIFGKNFDGSSTKNQLVDDLCSLYPRVIMTPHIGSYTEPALKDMISVSYENFHQTLTQGYSDNDVK</sequence>
<comment type="similarity">
    <text evidence="1 3">Belongs to the D-isomer specific 2-hydroxyacid dehydrogenase family.</text>
</comment>
<evidence type="ECO:0000313" key="7">
    <source>
        <dbReference type="Proteomes" id="UP000823614"/>
    </source>
</evidence>
<dbReference type="Proteomes" id="UP000823614">
    <property type="component" value="Unassembled WGS sequence"/>
</dbReference>
<dbReference type="InterPro" id="IPR036291">
    <property type="entry name" value="NAD(P)-bd_dom_sf"/>
</dbReference>
<dbReference type="Gene3D" id="3.40.50.720">
    <property type="entry name" value="NAD(P)-binding Rossmann-like Domain"/>
    <property type="match status" value="2"/>
</dbReference>
<evidence type="ECO:0000256" key="3">
    <source>
        <dbReference type="RuleBase" id="RU003719"/>
    </source>
</evidence>
<dbReference type="GO" id="GO:0051287">
    <property type="term" value="F:NAD binding"/>
    <property type="evidence" value="ECO:0007669"/>
    <property type="project" value="InterPro"/>
</dbReference>
<dbReference type="PANTHER" id="PTHR43026">
    <property type="entry name" value="2-HYDROXYACID DEHYDROGENASE HOMOLOG 1-RELATED"/>
    <property type="match status" value="1"/>
</dbReference>
<accession>A0A9D9E7J9</accession>
<evidence type="ECO:0000313" key="6">
    <source>
        <dbReference type="EMBL" id="MBO8441155.1"/>
    </source>
</evidence>
<feature type="domain" description="D-isomer specific 2-hydroxyacid dehydrogenase NAD-binding" evidence="5">
    <location>
        <begin position="114"/>
        <end position="299"/>
    </location>
</feature>
<dbReference type="InterPro" id="IPR058205">
    <property type="entry name" value="D-LDH-like"/>
</dbReference>
<keyword evidence="3" id="KW-0560">Oxidoreductase</keyword>
<dbReference type="EMBL" id="JADIMP010000031">
    <property type="protein sequence ID" value="MBO8441155.1"/>
    <property type="molecule type" value="Genomic_DNA"/>
</dbReference>
<name>A0A9D9E7J9_9LACO</name>
<gene>
    <name evidence="6" type="ORF">IAA89_01700</name>
</gene>
<feature type="domain" description="D-isomer specific 2-hydroxyacid dehydrogenase catalytic" evidence="4">
    <location>
        <begin position="9"/>
        <end position="330"/>
    </location>
</feature>
<organism evidence="6 7">
    <name type="scientific">Candidatus Gallilactobacillus intestinavium</name>
    <dbReference type="NCBI Taxonomy" id="2840838"/>
    <lineage>
        <taxon>Bacteria</taxon>
        <taxon>Bacillati</taxon>
        <taxon>Bacillota</taxon>
        <taxon>Bacilli</taxon>
        <taxon>Lactobacillales</taxon>
        <taxon>Lactobacillaceae</taxon>
        <taxon>Lactobacillaceae incertae sedis</taxon>
        <taxon>Candidatus Gallilactobacillus</taxon>
    </lineage>
</organism>
<dbReference type="InterPro" id="IPR006140">
    <property type="entry name" value="D-isomer_DH_NAD-bd"/>
</dbReference>
<dbReference type="Pfam" id="PF00389">
    <property type="entry name" value="2-Hacid_dh"/>
    <property type="match status" value="1"/>
</dbReference>
<dbReference type="SUPFAM" id="SSF51735">
    <property type="entry name" value="NAD(P)-binding Rossmann-fold domains"/>
    <property type="match status" value="1"/>
</dbReference>
<proteinExistence type="inferred from homology"/>
<evidence type="ECO:0000256" key="1">
    <source>
        <dbReference type="ARBA" id="ARBA00005854"/>
    </source>
</evidence>
<protein>
    <submittedName>
        <fullName evidence="6">Lactate dehydrogenase</fullName>
    </submittedName>
</protein>
<evidence type="ECO:0000259" key="5">
    <source>
        <dbReference type="Pfam" id="PF02826"/>
    </source>
</evidence>
<dbReference type="InterPro" id="IPR006139">
    <property type="entry name" value="D-isomer_2_OHA_DH_cat_dom"/>
</dbReference>